<sequence>MSSLNKKPPNFLLIVADDLGFSDVGCFGSEIRTPNLDKLAGSGIRMTDYHTAAACSPTRAMLLSGTDNHISGVGVMSEQKEHDLARWDVPGHEGYLNYRVAALPEVLQDNGYHTLLSGKWHLGLKPDFGPSARGFDRSFALLPGCSNHYGWEPQFGDGMIKHFERIPPLYSEDGKLVDLKANTNNSPEGFYSSDFYADNLIRYLEERPKDKPFFAFLPFSAPHWPLQVDKSYRDRYKGVYDDGPEALRQKRLARLKELGLIAQDVIPHDVVAPPENEWSELTEEEKKLSARAMETFAGMIENMDENIGKVLDYLEKIGEAGNTFIIFQSDNGAEGASYEAAPTMGNSIQDVLDRFYDNSLENIGEYNSFVWYGPRWAQAATAPSRLYKMYSTEGGIKVPMILNYPPWTKERGGEIVDAFGTPTIQHPGKTFRGREVEEMRGKSWVKFFESGTQSGDTITAIHSSDDPAVGWELFGRAALRKGNWKIVYMTPWSHGKGEWELFDLSKDPGETRDLSAEEPGKLKELKELWEVYVKESGVVWGSPLNEIEVKVPGLERRDVIGGDPLEDTMMWTKAWMPPRGHCKD</sequence>
<dbReference type="PROSITE" id="PS00149">
    <property type="entry name" value="SULFATASE_2"/>
    <property type="match status" value="1"/>
</dbReference>
<dbReference type="SUPFAM" id="SSF53649">
    <property type="entry name" value="Alkaline phosphatase-like"/>
    <property type="match status" value="1"/>
</dbReference>
<dbReference type="EMBL" id="ML769387">
    <property type="protein sequence ID" value="KAE9409464.1"/>
    <property type="molecule type" value="Genomic_DNA"/>
</dbReference>
<keyword evidence="3" id="KW-0378">Hydrolase</keyword>
<keyword evidence="2" id="KW-0479">Metal-binding</keyword>
<evidence type="ECO:0000313" key="6">
    <source>
        <dbReference type="EMBL" id="KAE9409464.1"/>
    </source>
</evidence>
<dbReference type="OrthoDB" id="103349at2759"/>
<dbReference type="Pfam" id="PF00884">
    <property type="entry name" value="Sulfatase"/>
    <property type="match status" value="1"/>
</dbReference>
<feature type="domain" description="Sulfatase N-terminal" evidence="5">
    <location>
        <begin position="9"/>
        <end position="410"/>
    </location>
</feature>
<comment type="similarity">
    <text evidence="1">Belongs to the sulfatase family.</text>
</comment>
<evidence type="ECO:0000259" key="5">
    <source>
        <dbReference type="Pfam" id="PF00884"/>
    </source>
</evidence>
<evidence type="ECO:0000256" key="3">
    <source>
        <dbReference type="ARBA" id="ARBA00022801"/>
    </source>
</evidence>
<dbReference type="InterPro" id="IPR017850">
    <property type="entry name" value="Alkaline_phosphatase_core_sf"/>
</dbReference>
<gene>
    <name evidence="6" type="ORF">BT96DRAFT_969889</name>
</gene>
<evidence type="ECO:0000256" key="2">
    <source>
        <dbReference type="ARBA" id="ARBA00022723"/>
    </source>
</evidence>
<reference evidence="6" key="1">
    <citation type="journal article" date="2019" name="Environ. Microbiol.">
        <title>Fungal ecological strategies reflected in gene transcription - a case study of two litter decomposers.</title>
        <authorList>
            <person name="Barbi F."/>
            <person name="Kohler A."/>
            <person name="Barry K."/>
            <person name="Baskaran P."/>
            <person name="Daum C."/>
            <person name="Fauchery L."/>
            <person name="Ihrmark K."/>
            <person name="Kuo A."/>
            <person name="LaButti K."/>
            <person name="Lipzen A."/>
            <person name="Morin E."/>
            <person name="Grigoriev I.V."/>
            <person name="Henrissat B."/>
            <person name="Lindahl B."/>
            <person name="Martin F."/>
        </authorList>
    </citation>
    <scope>NUCLEOTIDE SEQUENCE</scope>
    <source>
        <strain evidence="6">JB14</strain>
    </source>
</reference>
<evidence type="ECO:0000313" key="7">
    <source>
        <dbReference type="Proteomes" id="UP000799118"/>
    </source>
</evidence>
<dbReference type="Gene3D" id="3.40.720.10">
    <property type="entry name" value="Alkaline Phosphatase, subunit A"/>
    <property type="match status" value="1"/>
</dbReference>
<name>A0A6A4ILY1_9AGAR</name>
<dbReference type="CDD" id="cd16025">
    <property type="entry name" value="PAS_like"/>
    <property type="match status" value="1"/>
</dbReference>
<evidence type="ECO:0000256" key="4">
    <source>
        <dbReference type="ARBA" id="ARBA00022837"/>
    </source>
</evidence>
<dbReference type="AlphaFoldDB" id="A0A6A4ILY1"/>
<evidence type="ECO:0000256" key="1">
    <source>
        <dbReference type="ARBA" id="ARBA00008779"/>
    </source>
</evidence>
<dbReference type="GO" id="GO:0046872">
    <property type="term" value="F:metal ion binding"/>
    <property type="evidence" value="ECO:0007669"/>
    <property type="project" value="UniProtKB-KW"/>
</dbReference>
<dbReference type="InterPro" id="IPR050738">
    <property type="entry name" value="Sulfatase"/>
</dbReference>
<dbReference type="Gene3D" id="3.30.1120.10">
    <property type="match status" value="1"/>
</dbReference>
<dbReference type="InterPro" id="IPR024607">
    <property type="entry name" value="Sulfatase_CS"/>
</dbReference>
<keyword evidence="7" id="KW-1185">Reference proteome</keyword>
<dbReference type="Proteomes" id="UP000799118">
    <property type="component" value="Unassembled WGS sequence"/>
</dbReference>
<dbReference type="PANTHER" id="PTHR42693">
    <property type="entry name" value="ARYLSULFATASE FAMILY MEMBER"/>
    <property type="match status" value="1"/>
</dbReference>
<dbReference type="InterPro" id="IPR000917">
    <property type="entry name" value="Sulfatase_N"/>
</dbReference>
<dbReference type="PANTHER" id="PTHR42693:SF33">
    <property type="entry name" value="ARYLSULFATASE"/>
    <property type="match status" value="1"/>
</dbReference>
<protein>
    <submittedName>
        <fullName evidence="6">Arylsulfatase</fullName>
    </submittedName>
</protein>
<proteinExistence type="inferred from homology"/>
<dbReference type="GO" id="GO:0004065">
    <property type="term" value="F:arylsulfatase activity"/>
    <property type="evidence" value="ECO:0007669"/>
    <property type="project" value="TreeGrafter"/>
</dbReference>
<organism evidence="6 7">
    <name type="scientific">Gymnopus androsaceus JB14</name>
    <dbReference type="NCBI Taxonomy" id="1447944"/>
    <lineage>
        <taxon>Eukaryota</taxon>
        <taxon>Fungi</taxon>
        <taxon>Dikarya</taxon>
        <taxon>Basidiomycota</taxon>
        <taxon>Agaricomycotina</taxon>
        <taxon>Agaricomycetes</taxon>
        <taxon>Agaricomycetidae</taxon>
        <taxon>Agaricales</taxon>
        <taxon>Marasmiineae</taxon>
        <taxon>Omphalotaceae</taxon>
        <taxon>Gymnopus</taxon>
    </lineage>
</organism>
<accession>A0A6A4ILY1</accession>
<keyword evidence="4" id="KW-0106">Calcium</keyword>